<dbReference type="InterPro" id="IPR001810">
    <property type="entry name" value="F-box_dom"/>
</dbReference>
<dbReference type="InterPro" id="IPR013187">
    <property type="entry name" value="F-box-assoc_dom_typ3"/>
</dbReference>
<reference evidence="3" key="1">
    <citation type="journal article" date="2017" name="Nature">
        <title>The genome of Chenopodium quinoa.</title>
        <authorList>
            <person name="Jarvis D.E."/>
            <person name="Ho Y.S."/>
            <person name="Lightfoot D.J."/>
            <person name="Schmoeckel S.M."/>
            <person name="Li B."/>
            <person name="Borm T.J.A."/>
            <person name="Ohyanagi H."/>
            <person name="Mineta K."/>
            <person name="Michell C.T."/>
            <person name="Saber N."/>
            <person name="Kharbatia N.M."/>
            <person name="Rupper R.R."/>
            <person name="Sharp A.R."/>
            <person name="Dally N."/>
            <person name="Boughton B.A."/>
            <person name="Woo Y.H."/>
            <person name="Gao G."/>
            <person name="Schijlen E.G.W.M."/>
            <person name="Guo X."/>
            <person name="Momin A.A."/>
            <person name="Negrao S."/>
            <person name="Al-Babili S."/>
            <person name="Gehring C."/>
            <person name="Roessner U."/>
            <person name="Jung C."/>
            <person name="Murphy K."/>
            <person name="Arold S.T."/>
            <person name="Gojobori T."/>
            <person name="van der Linden C.G."/>
            <person name="van Loo E.N."/>
            <person name="Jellen E.N."/>
            <person name="Maughan P.J."/>
            <person name="Tester M."/>
        </authorList>
    </citation>
    <scope>NUCLEOTIDE SEQUENCE [LARGE SCALE GENOMIC DNA]</scope>
    <source>
        <strain evidence="3">cv. PI 614886</strain>
    </source>
</reference>
<dbReference type="Proteomes" id="UP000596660">
    <property type="component" value="Unplaced"/>
</dbReference>
<protein>
    <recommendedName>
        <fullName evidence="2">F-box domain-containing protein</fullName>
    </recommendedName>
</protein>
<dbReference type="SUPFAM" id="SSF81383">
    <property type="entry name" value="F-box domain"/>
    <property type="match status" value="3"/>
</dbReference>
<dbReference type="Gramene" id="AUR62016933-RA">
    <property type="protein sequence ID" value="AUR62016933-RA:cds"/>
    <property type="gene ID" value="AUR62016933"/>
</dbReference>
<evidence type="ECO:0000313" key="3">
    <source>
        <dbReference type="EnsemblPlants" id="AUR62016933-RA:cds"/>
    </source>
</evidence>
<dbReference type="InterPro" id="IPR036047">
    <property type="entry name" value="F-box-like_dom_sf"/>
</dbReference>
<proteinExistence type="predicted"/>
<reference evidence="3" key="2">
    <citation type="submission" date="2021-03" db="UniProtKB">
        <authorList>
            <consortium name="EnsemblPlants"/>
        </authorList>
    </citation>
    <scope>IDENTIFICATION</scope>
</reference>
<dbReference type="OMA" id="KDNMPRE"/>
<dbReference type="PANTHER" id="PTHR31672:SF13">
    <property type="entry name" value="F-BOX PROTEIN CPR30-LIKE"/>
    <property type="match status" value="1"/>
</dbReference>
<dbReference type="Pfam" id="PF08268">
    <property type="entry name" value="FBA_3"/>
    <property type="match status" value="2"/>
</dbReference>
<feature type="region of interest" description="Disordered" evidence="1">
    <location>
        <begin position="1186"/>
        <end position="1210"/>
    </location>
</feature>
<dbReference type="CDD" id="cd22157">
    <property type="entry name" value="F-box_AtFBW1-like"/>
    <property type="match status" value="1"/>
</dbReference>
<dbReference type="Gene3D" id="1.20.1280.50">
    <property type="match status" value="3"/>
</dbReference>
<dbReference type="PROSITE" id="PS50181">
    <property type="entry name" value="FBOX"/>
    <property type="match status" value="3"/>
</dbReference>
<evidence type="ECO:0000259" key="2">
    <source>
        <dbReference type="PROSITE" id="PS50181"/>
    </source>
</evidence>
<dbReference type="SMART" id="SM00256">
    <property type="entry name" value="FBOX"/>
    <property type="match status" value="3"/>
</dbReference>
<dbReference type="InterPro" id="IPR006527">
    <property type="entry name" value="F-box-assoc_dom_typ1"/>
</dbReference>
<feature type="domain" description="F-box" evidence="2">
    <location>
        <begin position="3"/>
        <end position="48"/>
    </location>
</feature>
<evidence type="ECO:0000256" key="1">
    <source>
        <dbReference type="SAM" id="MobiDB-lite"/>
    </source>
</evidence>
<dbReference type="PANTHER" id="PTHR31672">
    <property type="entry name" value="BNACNNG10540D PROTEIN"/>
    <property type="match status" value="1"/>
</dbReference>
<dbReference type="NCBIfam" id="TIGR01640">
    <property type="entry name" value="F_box_assoc_1"/>
    <property type="match status" value="2"/>
</dbReference>
<accession>A0A803LPQ4</accession>
<dbReference type="InterPro" id="IPR050796">
    <property type="entry name" value="SCF_F-box_component"/>
</dbReference>
<evidence type="ECO:0000313" key="4">
    <source>
        <dbReference type="Proteomes" id="UP000596660"/>
    </source>
</evidence>
<feature type="domain" description="F-box" evidence="2">
    <location>
        <begin position="738"/>
        <end position="785"/>
    </location>
</feature>
<feature type="domain" description="F-box" evidence="2">
    <location>
        <begin position="338"/>
        <end position="383"/>
    </location>
</feature>
<dbReference type="InterPro" id="IPR017451">
    <property type="entry name" value="F-box-assoc_interact_dom"/>
</dbReference>
<dbReference type="EnsemblPlants" id="AUR62016933-RA">
    <property type="protein sequence ID" value="AUR62016933-RA:cds"/>
    <property type="gene ID" value="AUR62016933"/>
</dbReference>
<dbReference type="CDD" id="cd09917">
    <property type="entry name" value="F-box_SF"/>
    <property type="match status" value="1"/>
</dbReference>
<dbReference type="Pfam" id="PF00646">
    <property type="entry name" value="F-box"/>
    <property type="match status" value="3"/>
</dbReference>
<organism evidence="3 4">
    <name type="scientific">Chenopodium quinoa</name>
    <name type="common">Quinoa</name>
    <dbReference type="NCBI Taxonomy" id="63459"/>
    <lineage>
        <taxon>Eukaryota</taxon>
        <taxon>Viridiplantae</taxon>
        <taxon>Streptophyta</taxon>
        <taxon>Embryophyta</taxon>
        <taxon>Tracheophyta</taxon>
        <taxon>Spermatophyta</taxon>
        <taxon>Magnoliopsida</taxon>
        <taxon>eudicotyledons</taxon>
        <taxon>Gunneridae</taxon>
        <taxon>Pentapetalae</taxon>
        <taxon>Caryophyllales</taxon>
        <taxon>Chenopodiaceae</taxon>
        <taxon>Chenopodioideae</taxon>
        <taxon>Atripliceae</taxon>
        <taxon>Chenopodium</taxon>
    </lineage>
</organism>
<dbReference type="Pfam" id="PF07734">
    <property type="entry name" value="FBA_1"/>
    <property type="match status" value="1"/>
</dbReference>
<sequence length="1210" mass="139090">MQGTTMADLPTPLITIILSKLPVESLLRFRCVAKSWRSLIDEQYFINLHLKNSLQNSTHQTLIINDIFLYGGSHNSTNKDPYLYSVDYPTLNRATVINCPFDCDSFETEIVGSCNGLLCLADGIAAFIYNPSTRKYRVLPVSPVEIPGFKELNRVVYGFGYDHVNDDYKLVRVIQMFSDNSDDHHFWGSLFEWVFALVVCSKTSVDGVNVLIAFDIGTEKCKVVPQPNYDRVTSNCSTDWVIDGCLNYSANLGVLDGCLMVQRECVGFYQSLKPIVYLNKNGSEEVLFEKDFEKLVWLDLKRRRSKTVNTCGLPDSIDTIRQALGKVGKSEWIYAQLSSQLATLPTILLYNIWSRLPAMSLLPLKCVCKEWNNLIREPDFAKMHLEVSGKSNENLNLIIREEKLHMVDLNLNRAVQVNHPLTCTEGWTYIEGSCNGLLCIANQHKDVALWNPLAGKCLRLPISESQSKISPFLSLFTDSQNDSNIYHSLIYGFGYDPIFDDYTVVQCLQCYHYCGFDEYGFLDPDSDTFAGSEVHIYSLKANNWRRIDNFPYIICDAYPGVFANGALHWVTRRRHEMDSTSYLTMAFDLGLEKCRVVQQPEYDDIHFHMSLELLGESLCIICTYPKHGADMWAMKDSNQWCKLISITHPRPIKYFEYITPLMYSKNGSELLLELDFKKFVWYNLQKKTIRHVNIRHLPNLFRAKVFSGSLLDPEIFSHKNQMRNHAVTRQKEQPLKLSSLLAALPEKVLCHIFSQLPVKTLVQIQCVCKTWYNIIHGPDFIKMHLEVPRKCNSGLSLILKGDRFFSVNAQLLNKAVEISHPLLYDHEYTDIVGSCNGLICLCKDQNFALWNPYTGKHEKIPCPDFHFEHAFNHFRYYIQGFGYDHTTDDYKIVSMLQQHNRLKGGTVHNEVQVYSLKAKSWKQMHHFSYFVCYPCYGVYASGALHWVARQSPDLYSNSNLLIAFDLGVEKCREVAQPNYVDTEFYMNIGLLGGSLCFLCHYPKESFDLWVMDDYLSESWTKLVSISQPNVIRCFDYLKPLTYSEDGTQILFEQDNEKFLWYNLTKKTIDYVKISGLPKAFDTVLCSSSFVPIGNTTRNFPVIHEQPPKGFQKSTNKNERVRKSFTLGLLGVNKESNKPRVVPRSRKPRMRVITNFATVSFSLDEWNCCTEEEGYDSDFDNLGTLEVEKVESSPKEDIDDEEKTKDISKKN</sequence>
<name>A0A803LPQ4_CHEQI</name>
<dbReference type="AlphaFoldDB" id="A0A803LPQ4"/>
<keyword evidence="4" id="KW-1185">Reference proteome</keyword>